<keyword evidence="2" id="KW-1185">Reference proteome</keyword>
<name>A0A1M5QM35_9BURK</name>
<protein>
    <submittedName>
        <fullName evidence="1">Uncharacterized protein</fullName>
    </submittedName>
</protein>
<dbReference type="EMBL" id="FQXE01000002">
    <property type="protein sequence ID" value="SHH14869.1"/>
    <property type="molecule type" value="Genomic_DNA"/>
</dbReference>
<sequence length="39" mass="4220">MSLQNLLGISLEVIAPNLTQASQLLAAADRNIAEPNWQD</sequence>
<dbReference type="Proteomes" id="UP000184226">
    <property type="component" value="Unassembled WGS sequence"/>
</dbReference>
<organism evidence="1 2">
    <name type="scientific">Pollutimonas bauzanensis</name>
    <dbReference type="NCBI Taxonomy" id="658167"/>
    <lineage>
        <taxon>Bacteria</taxon>
        <taxon>Pseudomonadati</taxon>
        <taxon>Pseudomonadota</taxon>
        <taxon>Betaproteobacteria</taxon>
        <taxon>Burkholderiales</taxon>
        <taxon>Alcaligenaceae</taxon>
        <taxon>Pollutimonas</taxon>
    </lineage>
</organism>
<evidence type="ECO:0000313" key="1">
    <source>
        <dbReference type="EMBL" id="SHH14869.1"/>
    </source>
</evidence>
<dbReference type="AlphaFoldDB" id="A0A1M5QM35"/>
<evidence type="ECO:0000313" key="2">
    <source>
        <dbReference type="Proteomes" id="UP000184226"/>
    </source>
</evidence>
<gene>
    <name evidence="1" type="ORF">SAMN04488135_102314</name>
</gene>
<reference evidence="1 2" key="1">
    <citation type="submission" date="2016-11" db="EMBL/GenBank/DDBJ databases">
        <authorList>
            <person name="Jaros S."/>
            <person name="Januszkiewicz K."/>
            <person name="Wedrychowicz H."/>
        </authorList>
    </citation>
    <scope>NUCLEOTIDE SEQUENCE [LARGE SCALE GENOMIC DNA]</scope>
    <source>
        <strain evidence="1 2">CGMCC 1.10190</strain>
    </source>
</reference>
<accession>A0A1M5QM35</accession>
<proteinExistence type="predicted"/>